<keyword evidence="3" id="KW-1185">Reference proteome</keyword>
<feature type="compositionally biased region" description="Basic and acidic residues" evidence="1">
    <location>
        <begin position="44"/>
        <end position="55"/>
    </location>
</feature>
<feature type="compositionally biased region" description="Basic and acidic residues" evidence="1">
    <location>
        <begin position="94"/>
        <end position="105"/>
    </location>
</feature>
<feature type="compositionally biased region" description="Polar residues" evidence="1">
    <location>
        <begin position="239"/>
        <end position="250"/>
    </location>
</feature>
<feature type="compositionally biased region" description="Basic and acidic residues" evidence="1">
    <location>
        <begin position="191"/>
        <end position="214"/>
    </location>
</feature>
<feature type="region of interest" description="Disordered" evidence="1">
    <location>
        <begin position="1"/>
        <end position="114"/>
    </location>
</feature>
<name>H2YLS8_CIOSA</name>
<dbReference type="Proteomes" id="UP000007875">
    <property type="component" value="Unassembled WGS sequence"/>
</dbReference>
<feature type="compositionally biased region" description="Basic residues" evidence="1">
    <location>
        <begin position="25"/>
        <end position="35"/>
    </location>
</feature>
<organism evidence="2 3">
    <name type="scientific">Ciona savignyi</name>
    <name type="common">Pacific transparent sea squirt</name>
    <dbReference type="NCBI Taxonomy" id="51511"/>
    <lineage>
        <taxon>Eukaryota</taxon>
        <taxon>Metazoa</taxon>
        <taxon>Chordata</taxon>
        <taxon>Tunicata</taxon>
        <taxon>Ascidiacea</taxon>
        <taxon>Phlebobranchia</taxon>
        <taxon>Cionidae</taxon>
        <taxon>Ciona</taxon>
    </lineage>
</organism>
<dbReference type="InParanoid" id="H2YLS8"/>
<dbReference type="AlphaFoldDB" id="H2YLS8"/>
<protein>
    <submittedName>
        <fullName evidence="2">Uncharacterized protein</fullName>
    </submittedName>
</protein>
<reference evidence="2" key="3">
    <citation type="submission" date="2025-09" db="UniProtKB">
        <authorList>
            <consortium name="Ensembl"/>
        </authorList>
    </citation>
    <scope>IDENTIFICATION</scope>
</reference>
<reference evidence="3" key="1">
    <citation type="submission" date="2003-08" db="EMBL/GenBank/DDBJ databases">
        <authorList>
            <person name="Birren B."/>
            <person name="Nusbaum C."/>
            <person name="Abebe A."/>
            <person name="Abouelleil A."/>
            <person name="Adekoya E."/>
            <person name="Ait-zahra M."/>
            <person name="Allen N."/>
            <person name="Allen T."/>
            <person name="An P."/>
            <person name="Anderson M."/>
            <person name="Anderson S."/>
            <person name="Arachchi H."/>
            <person name="Armbruster J."/>
            <person name="Bachantsang P."/>
            <person name="Baldwin J."/>
            <person name="Barry A."/>
            <person name="Bayul T."/>
            <person name="Blitshsteyn B."/>
            <person name="Bloom T."/>
            <person name="Blye J."/>
            <person name="Boguslavskiy L."/>
            <person name="Borowsky M."/>
            <person name="Boukhgalter B."/>
            <person name="Brunache A."/>
            <person name="Butler J."/>
            <person name="Calixte N."/>
            <person name="Calvo S."/>
            <person name="Camarata J."/>
            <person name="Campo K."/>
            <person name="Chang J."/>
            <person name="Cheshatsang Y."/>
            <person name="Citroen M."/>
            <person name="Collymore A."/>
            <person name="Considine T."/>
            <person name="Cook A."/>
            <person name="Cooke P."/>
            <person name="Corum B."/>
            <person name="Cuomo C."/>
            <person name="David R."/>
            <person name="Dawoe T."/>
            <person name="Degray S."/>
            <person name="Dodge S."/>
            <person name="Dooley K."/>
            <person name="Dorje P."/>
            <person name="Dorjee K."/>
            <person name="Dorris L."/>
            <person name="Duffey N."/>
            <person name="Dupes A."/>
            <person name="Elkins T."/>
            <person name="Engels R."/>
            <person name="Erickson J."/>
            <person name="Farina A."/>
            <person name="Faro S."/>
            <person name="Ferreira P."/>
            <person name="Fischer H."/>
            <person name="Fitzgerald M."/>
            <person name="Foley K."/>
            <person name="Gage D."/>
            <person name="Galagan J."/>
            <person name="Gearin G."/>
            <person name="Gnerre S."/>
            <person name="Gnirke A."/>
            <person name="Goyette A."/>
            <person name="Graham J."/>
            <person name="Grandbois E."/>
            <person name="Gyaltsen K."/>
            <person name="Hafez N."/>
            <person name="Hagopian D."/>
            <person name="Hagos B."/>
            <person name="Hall J."/>
            <person name="Hatcher B."/>
            <person name="Heller A."/>
            <person name="Higgins H."/>
            <person name="Honan T."/>
            <person name="Horn A."/>
            <person name="Houde N."/>
            <person name="Hughes L."/>
            <person name="Hulme W."/>
            <person name="Husby E."/>
            <person name="Iliev I."/>
            <person name="Jaffe D."/>
            <person name="Jones C."/>
            <person name="Kamal M."/>
            <person name="Kamat A."/>
            <person name="Kamvysselis M."/>
            <person name="Karlsson E."/>
            <person name="Kells C."/>
            <person name="Kieu A."/>
            <person name="Kisner P."/>
            <person name="Kodira C."/>
            <person name="Kulbokas E."/>
            <person name="Labutti K."/>
            <person name="Lama D."/>
            <person name="Landers T."/>
            <person name="Leger J."/>
            <person name="Levine S."/>
            <person name="Lewis D."/>
            <person name="Lewis T."/>
            <person name="Lindblad-toh K."/>
            <person name="Liu X."/>
            <person name="Lokyitsang T."/>
            <person name="Lokyitsang Y."/>
            <person name="Lucien O."/>
            <person name="Lui A."/>
            <person name="Ma L.J."/>
            <person name="Mabbitt R."/>
            <person name="Macdonald J."/>
            <person name="Maclean C."/>
            <person name="Major J."/>
            <person name="Manning J."/>
            <person name="Marabella R."/>
            <person name="Maru K."/>
            <person name="Matthews C."/>
            <person name="Mauceli E."/>
            <person name="Mccarthy M."/>
            <person name="Mcdonough S."/>
            <person name="Mcghee T."/>
            <person name="Meldrim J."/>
            <person name="Meneus L."/>
            <person name="Mesirov J."/>
            <person name="Mihalev A."/>
            <person name="Mihova T."/>
            <person name="Mikkelsen T."/>
            <person name="Mlenga V."/>
            <person name="Moru K."/>
            <person name="Mozes J."/>
            <person name="Mulrain L."/>
            <person name="Munson G."/>
            <person name="Naylor J."/>
            <person name="Newes C."/>
            <person name="Nguyen C."/>
            <person name="Nguyen N."/>
            <person name="Nguyen T."/>
            <person name="Nicol R."/>
            <person name="Nielsen C."/>
            <person name="Nizzari M."/>
            <person name="Norbu C."/>
            <person name="Norbu N."/>
            <person name="O'donnell P."/>
            <person name="Okoawo O."/>
            <person name="O'leary S."/>
            <person name="Omotosho B."/>
            <person name="O'neill K."/>
            <person name="Osman S."/>
            <person name="Parker S."/>
            <person name="Perrin D."/>
            <person name="Phunkhang P."/>
            <person name="Piqani B."/>
            <person name="Purcell S."/>
            <person name="Rachupka T."/>
            <person name="Ramasamy U."/>
            <person name="Rameau R."/>
            <person name="Ray V."/>
            <person name="Raymond C."/>
            <person name="Retta R."/>
            <person name="Richardson S."/>
            <person name="Rise C."/>
            <person name="Rodriguez J."/>
            <person name="Rogers J."/>
            <person name="Rogov P."/>
            <person name="Rutman M."/>
            <person name="Schupbach R."/>
            <person name="Seaman C."/>
            <person name="Settipalli S."/>
            <person name="Sharpe T."/>
            <person name="Sheridan J."/>
            <person name="Sherpa N."/>
            <person name="Shi J."/>
            <person name="Smirnov S."/>
            <person name="Smith C."/>
            <person name="Sougnez C."/>
            <person name="Spencer B."/>
            <person name="Stalker J."/>
            <person name="Stange-thomann N."/>
            <person name="Stavropoulos S."/>
            <person name="Stetson K."/>
            <person name="Stone C."/>
            <person name="Stone S."/>
            <person name="Stubbs M."/>
            <person name="Talamas J."/>
            <person name="Tchuinga P."/>
            <person name="Tenzing P."/>
            <person name="Tesfaye S."/>
            <person name="Theodore J."/>
            <person name="Thoulutsang Y."/>
            <person name="Topham K."/>
            <person name="Towey S."/>
            <person name="Tsamla T."/>
            <person name="Tsomo N."/>
            <person name="Vallee D."/>
            <person name="Vassiliev H."/>
            <person name="Venkataraman V."/>
            <person name="Vinson J."/>
            <person name="Vo A."/>
            <person name="Wade C."/>
            <person name="Wang S."/>
            <person name="Wangchuk T."/>
            <person name="Wangdi T."/>
            <person name="Whittaker C."/>
            <person name="Wilkinson J."/>
            <person name="Wu Y."/>
            <person name="Wyman D."/>
            <person name="Yadav S."/>
            <person name="Yang S."/>
            <person name="Yang X."/>
            <person name="Yeager S."/>
            <person name="Yee E."/>
            <person name="Young G."/>
            <person name="Zainoun J."/>
            <person name="Zembeck L."/>
            <person name="Zimmer A."/>
            <person name="Zody M."/>
            <person name="Lander E."/>
        </authorList>
    </citation>
    <scope>NUCLEOTIDE SEQUENCE [LARGE SCALE GENOMIC DNA]</scope>
</reference>
<evidence type="ECO:0000313" key="2">
    <source>
        <dbReference type="Ensembl" id="ENSCSAVP00000006280.1"/>
    </source>
</evidence>
<accession>H2YLS8</accession>
<feature type="region of interest" description="Disordered" evidence="1">
    <location>
        <begin position="187"/>
        <end position="250"/>
    </location>
</feature>
<dbReference type="HOGENOM" id="CLU_1113485_0_0_1"/>
<reference evidence="2" key="2">
    <citation type="submission" date="2025-08" db="UniProtKB">
        <authorList>
            <consortium name="Ensembl"/>
        </authorList>
    </citation>
    <scope>IDENTIFICATION</scope>
</reference>
<proteinExistence type="predicted"/>
<evidence type="ECO:0000256" key="1">
    <source>
        <dbReference type="SAM" id="MobiDB-lite"/>
    </source>
</evidence>
<evidence type="ECO:0000313" key="3">
    <source>
        <dbReference type="Proteomes" id="UP000007875"/>
    </source>
</evidence>
<dbReference type="Ensembl" id="ENSCSAVT00000006359.1">
    <property type="protein sequence ID" value="ENSCSAVP00000006280.1"/>
    <property type="gene ID" value="ENSCSAVG00000003759.1"/>
</dbReference>
<sequence length="250" mass="27035">MIPTSNKETDLSEKAQKRSEDGGKKTKIGRGRTKQAVKPNKGPAKKESKKNDSGRIGDQLDGQSVPSDASTRDVEYSTGDSPGTSAAGPAGVQGDHRELKDDDNKPTNNVTQTVNEIHDVIIIQEEEEPPDFARQPTQVTVMKADGGEETAVVIDTSMLDDVNQTAEKRDGVDIVAASYNIATSNENAAELGKDDEKKVSSDDEVEGEQRKEYTEMSDIALGEVQGSYSQPQGYVEYSQPAQHSTYQPTS</sequence>
<feature type="compositionally biased region" description="Basic and acidic residues" evidence="1">
    <location>
        <begin position="7"/>
        <end position="24"/>
    </location>
</feature>